<keyword evidence="5" id="KW-0624">Polysaccharide degradation</keyword>
<dbReference type="EMBL" id="AP025730">
    <property type="protein sequence ID" value="BDI03403.1"/>
    <property type="molecule type" value="Genomic_DNA"/>
</dbReference>
<dbReference type="InterPro" id="IPR003961">
    <property type="entry name" value="FN3_dom"/>
</dbReference>
<feature type="chain" id="PRO_5045664821" evidence="6">
    <location>
        <begin position="26"/>
        <end position="866"/>
    </location>
</feature>
<dbReference type="InterPro" id="IPR004197">
    <property type="entry name" value="Cellulase_Ig-like"/>
</dbReference>
<keyword evidence="4" id="KW-0326">Glycosidase</keyword>
<name>A0ABM7YGV6_9BURK</name>
<dbReference type="SUPFAM" id="SSF81296">
    <property type="entry name" value="E set domains"/>
    <property type="match status" value="1"/>
</dbReference>
<dbReference type="InterPro" id="IPR001701">
    <property type="entry name" value="Glyco_hydro_9"/>
</dbReference>
<sequence>MAPMAHLAQIALVAGLVTGGAPALAAPTTTTAHIKLDQFGYLPSMRKVAILADPQAGWNAADAYTPGTGAGQIQVRRWADDAVVLSVTAQAWKSGATHAQSGDRGWQADFSALTTPGSYYLFDTLNNVGSGRFEIGTGVYDAVLKQALRTFFYQRLNFAKVAPYADTRWADGASYERANQDRYATSRWSKGVASTARDLSGGWADAGDTNKYTTFAQEAVLLLLDAYRMNPAVFGDAFGIPESGNGLPDLLDEVKFELEFLKRMQNASGTNGLFLKVGLDTYDGEVTPPSSDARARYYLPECTSATLAGSAMFAAASVVYKGIASQATYGADLLTRAEAAWTRAKTTTANFTTFETACDDGDIKAGDADVDAAGQRSSALIAAIYLYEATAKAEYRTFVEANYNQVQPVSISWWGPYWAPLQVALLRYAGMNGVSATVSTAIRNQKAAQSGTVSITDYSAGTDLYRAHLADAEFNWGHNKTRSVAGAINLDFALFGINPANASLYQEVAQQHLHWLHGANPLGLVMLTNMGAYGAESSVSEIFHNWFRDGSAWDSAKTSPYGPPPGYLPGGPNRTYSGSVVGITSQPPQKAYKDWNAPWPENSWEITEPAIYYQAAYIQLLARLMPSGTVDTQAPTAPTTLAAAGVKATGVTLSWKASTDNVGVSSYELYNGSSLFASGLGGTSTALTSLYCGSSYAFTLKARDAAGNLSVASNAITVKTSACPSAATQVYTDSLASTWADWSWSATRNFANTTPIKVGTKSLRADLQGWGGVALRHGTGIAASATATLRFWAYSPTALPLRISVQTQDSAGETGAVTLTLAANTWTDVILTRAQLGNPNLIKRINLQLQSATAGTLYLDQLQLTK</sequence>
<dbReference type="InterPro" id="IPR014756">
    <property type="entry name" value="Ig_E-set"/>
</dbReference>
<dbReference type="InterPro" id="IPR012341">
    <property type="entry name" value="6hp_glycosidase-like_sf"/>
</dbReference>
<protein>
    <submittedName>
        <fullName evidence="8">Endoglucanase</fullName>
    </submittedName>
</protein>
<dbReference type="InterPro" id="IPR008928">
    <property type="entry name" value="6-hairpin_glycosidase_sf"/>
</dbReference>
<dbReference type="Gene3D" id="2.60.120.430">
    <property type="entry name" value="Galactose-binding lectin"/>
    <property type="match status" value="1"/>
</dbReference>
<evidence type="ECO:0000313" key="8">
    <source>
        <dbReference type="EMBL" id="BDI03403.1"/>
    </source>
</evidence>
<evidence type="ECO:0000259" key="7">
    <source>
        <dbReference type="PROSITE" id="PS50853"/>
    </source>
</evidence>
<dbReference type="SUPFAM" id="SSF48208">
    <property type="entry name" value="Six-hairpin glycosidases"/>
    <property type="match status" value="1"/>
</dbReference>
<dbReference type="Gene3D" id="2.60.40.10">
    <property type="entry name" value="Immunoglobulins"/>
    <property type="match status" value="2"/>
</dbReference>
<evidence type="ECO:0000256" key="6">
    <source>
        <dbReference type="SAM" id="SignalP"/>
    </source>
</evidence>
<keyword evidence="9" id="KW-1185">Reference proteome</keyword>
<feature type="signal peptide" evidence="6">
    <location>
        <begin position="1"/>
        <end position="25"/>
    </location>
</feature>
<evidence type="ECO:0000313" key="9">
    <source>
        <dbReference type="Proteomes" id="UP001057498"/>
    </source>
</evidence>
<dbReference type="CDD" id="cd02850">
    <property type="entry name" value="E_set_Cellulase_N"/>
    <property type="match status" value="1"/>
</dbReference>
<dbReference type="InterPro" id="IPR013783">
    <property type="entry name" value="Ig-like_fold"/>
</dbReference>
<dbReference type="Gene3D" id="1.50.10.10">
    <property type="match status" value="1"/>
</dbReference>
<evidence type="ECO:0000256" key="2">
    <source>
        <dbReference type="ARBA" id="ARBA00022801"/>
    </source>
</evidence>
<organism evidence="8 9">
    <name type="scientific">Sphaerotilus microaerophilus</name>
    <dbReference type="NCBI Taxonomy" id="2914710"/>
    <lineage>
        <taxon>Bacteria</taxon>
        <taxon>Pseudomonadati</taxon>
        <taxon>Pseudomonadota</taxon>
        <taxon>Betaproteobacteria</taxon>
        <taxon>Burkholderiales</taxon>
        <taxon>Sphaerotilaceae</taxon>
        <taxon>Sphaerotilus</taxon>
    </lineage>
</organism>
<dbReference type="SUPFAM" id="SSF49265">
    <property type="entry name" value="Fibronectin type III"/>
    <property type="match status" value="1"/>
</dbReference>
<proteinExistence type="inferred from homology"/>
<dbReference type="Pfam" id="PF00759">
    <property type="entry name" value="Glyco_hydro_9"/>
    <property type="match status" value="1"/>
</dbReference>
<dbReference type="SUPFAM" id="SSF49785">
    <property type="entry name" value="Galactose-binding domain-like"/>
    <property type="match status" value="1"/>
</dbReference>
<accession>A0ABM7YGV6</accession>
<dbReference type="PROSITE" id="PS50853">
    <property type="entry name" value="FN3"/>
    <property type="match status" value="1"/>
</dbReference>
<dbReference type="InterPro" id="IPR008979">
    <property type="entry name" value="Galactose-bd-like_sf"/>
</dbReference>
<reference evidence="8" key="1">
    <citation type="submission" date="2022-04" db="EMBL/GenBank/DDBJ databases">
        <title>Whole genome sequence of Sphaerotilus sp. FB-5.</title>
        <authorList>
            <person name="Takeda M."/>
            <person name="Narihara S."/>
            <person name="Akimoto M."/>
            <person name="Akimoto R."/>
            <person name="Nishiyashiki S."/>
            <person name="Murakami T."/>
        </authorList>
    </citation>
    <scope>NUCLEOTIDE SEQUENCE</scope>
    <source>
        <strain evidence="8">FB-5</strain>
    </source>
</reference>
<evidence type="ECO:0000256" key="5">
    <source>
        <dbReference type="ARBA" id="ARBA00023326"/>
    </source>
</evidence>
<evidence type="ECO:0000256" key="4">
    <source>
        <dbReference type="ARBA" id="ARBA00023295"/>
    </source>
</evidence>
<dbReference type="SMART" id="SM00060">
    <property type="entry name" value="FN3"/>
    <property type="match status" value="1"/>
</dbReference>
<keyword evidence="3" id="KW-0119">Carbohydrate metabolism</keyword>
<evidence type="ECO:0000256" key="1">
    <source>
        <dbReference type="ARBA" id="ARBA00007072"/>
    </source>
</evidence>
<dbReference type="PANTHER" id="PTHR22298">
    <property type="entry name" value="ENDO-1,4-BETA-GLUCANASE"/>
    <property type="match status" value="1"/>
</dbReference>
<dbReference type="Proteomes" id="UP001057498">
    <property type="component" value="Chromosome"/>
</dbReference>
<gene>
    <name evidence="8" type="ORF">CATMQ487_03730</name>
</gene>
<dbReference type="Pfam" id="PF02927">
    <property type="entry name" value="CelD_N"/>
    <property type="match status" value="1"/>
</dbReference>
<keyword evidence="6" id="KW-0732">Signal</keyword>
<evidence type="ECO:0000256" key="3">
    <source>
        <dbReference type="ARBA" id="ARBA00023277"/>
    </source>
</evidence>
<feature type="domain" description="Fibronectin type-III" evidence="7">
    <location>
        <begin position="637"/>
        <end position="723"/>
    </location>
</feature>
<comment type="similarity">
    <text evidence="1">Belongs to the glycosyl hydrolase 9 (cellulase E) family.</text>
</comment>
<dbReference type="InterPro" id="IPR036116">
    <property type="entry name" value="FN3_sf"/>
</dbReference>
<keyword evidence="2" id="KW-0378">Hydrolase</keyword>
<dbReference type="CDD" id="cd00063">
    <property type="entry name" value="FN3"/>
    <property type="match status" value="1"/>
</dbReference>